<evidence type="ECO:0000313" key="1">
    <source>
        <dbReference type="EMBL" id="CEK65358.1"/>
    </source>
</evidence>
<accession>A0A0B6ZA16</accession>
<reference evidence="1" key="1">
    <citation type="submission" date="2014-12" db="EMBL/GenBank/DDBJ databases">
        <title>Insight into the proteome of Arion vulgaris.</title>
        <authorList>
            <person name="Aradska J."/>
            <person name="Bulat T."/>
            <person name="Smidak R."/>
            <person name="Sarate P."/>
            <person name="Gangsoo J."/>
            <person name="Sialana F."/>
            <person name="Bilban M."/>
            <person name="Lubec G."/>
        </authorList>
    </citation>
    <scope>NUCLEOTIDE SEQUENCE</scope>
    <source>
        <tissue evidence="1">Skin</tissue>
    </source>
</reference>
<dbReference type="AlphaFoldDB" id="A0A0B6ZA16"/>
<feature type="non-terminal residue" evidence="1">
    <location>
        <position position="52"/>
    </location>
</feature>
<organism evidence="1">
    <name type="scientific">Arion vulgaris</name>
    <dbReference type="NCBI Taxonomy" id="1028688"/>
    <lineage>
        <taxon>Eukaryota</taxon>
        <taxon>Metazoa</taxon>
        <taxon>Spiralia</taxon>
        <taxon>Lophotrochozoa</taxon>
        <taxon>Mollusca</taxon>
        <taxon>Gastropoda</taxon>
        <taxon>Heterobranchia</taxon>
        <taxon>Euthyneura</taxon>
        <taxon>Panpulmonata</taxon>
        <taxon>Eupulmonata</taxon>
        <taxon>Stylommatophora</taxon>
        <taxon>Helicina</taxon>
        <taxon>Arionoidea</taxon>
        <taxon>Arionidae</taxon>
        <taxon>Arion</taxon>
    </lineage>
</organism>
<name>A0A0B6ZA16_9EUPU</name>
<sequence>MIFILEVKILAKDSRFSYRRPEFNPWYSQVLLWGYKEKIITITASWRLYQPS</sequence>
<proteinExistence type="predicted"/>
<dbReference type="EMBL" id="HACG01018493">
    <property type="protein sequence ID" value="CEK65358.1"/>
    <property type="molecule type" value="Transcribed_RNA"/>
</dbReference>
<protein>
    <submittedName>
        <fullName evidence="1">Uncharacterized protein</fullName>
    </submittedName>
</protein>
<gene>
    <name evidence="1" type="primary">ORF54788</name>
</gene>